<dbReference type="InterPro" id="IPR013187">
    <property type="entry name" value="F-box-assoc_dom_typ3"/>
</dbReference>
<gene>
    <name evidence="3" type="ORF">MERR_LOCUS5752</name>
</gene>
<evidence type="ECO:0000256" key="1">
    <source>
        <dbReference type="SAM" id="MobiDB-lite"/>
    </source>
</evidence>
<dbReference type="PANTHER" id="PTHR31111">
    <property type="entry name" value="BNAA05G37150D PROTEIN-RELATED"/>
    <property type="match status" value="1"/>
</dbReference>
<sequence length="397" mass="45476">MTKRKQQVSLDDNVSGGNKRSSASVGGETNYIDLIPIDVFNDIFSRLQLKYKARCYCVSKHWSSKLPAPPRLLFAFNVGSNLFFYYSPQRHDMDAGSFLGATPHRMDLGTSFYKLCRPLRGLVCSQHVRNKYSWAVISNPITGEYVTTTKVSLNGGSGWTTGKAEYSLGYDPIDKQFKVLRTTWWSNPNNLYATYHVLTLETGKKYLSWRRIHCCTPHSPIEDKDNDKGICINGVLYYPSISHKEKLTIVCFDVRTEKFSFTDIDQGMVGRLHRRPFNLINYKGKLGVTEGHAIYPPSIELWVLEDADKHKWLKHVFNWDLPHQSLIGENHVCLAGMNGSEEFVLSPIHTRDPFFIYYYNLETNTPKKVGVEVPVVDESKSCRVYTFPNFVEEVKLI</sequence>
<name>A0A6D2HZX4_9BRAS</name>
<dbReference type="NCBIfam" id="TIGR01640">
    <property type="entry name" value="F_box_assoc_1"/>
    <property type="match status" value="1"/>
</dbReference>
<keyword evidence="4" id="KW-1185">Reference proteome</keyword>
<dbReference type="SUPFAM" id="SSF81383">
    <property type="entry name" value="F-box domain"/>
    <property type="match status" value="1"/>
</dbReference>
<comment type="caution">
    <text evidence="3">The sequence shown here is derived from an EMBL/GenBank/DDBJ whole genome shotgun (WGS) entry which is preliminary data.</text>
</comment>
<feature type="compositionally biased region" description="Polar residues" evidence="1">
    <location>
        <begin position="7"/>
        <end position="24"/>
    </location>
</feature>
<dbReference type="EMBL" id="CACVBM020000388">
    <property type="protein sequence ID" value="CAA7018517.1"/>
    <property type="molecule type" value="Genomic_DNA"/>
</dbReference>
<protein>
    <recommendedName>
        <fullName evidence="2">F-box associated beta-propeller type 3 domain-containing protein</fullName>
    </recommendedName>
</protein>
<dbReference type="Proteomes" id="UP000467841">
    <property type="component" value="Unassembled WGS sequence"/>
</dbReference>
<dbReference type="InterPro" id="IPR036047">
    <property type="entry name" value="F-box-like_dom_sf"/>
</dbReference>
<proteinExistence type="predicted"/>
<dbReference type="AlphaFoldDB" id="A0A6D2HZX4"/>
<feature type="region of interest" description="Disordered" evidence="1">
    <location>
        <begin position="1"/>
        <end position="25"/>
    </location>
</feature>
<dbReference type="OrthoDB" id="1113636at2759"/>
<dbReference type="InterPro" id="IPR017451">
    <property type="entry name" value="F-box-assoc_interact_dom"/>
</dbReference>
<accession>A0A6D2HZX4</accession>
<dbReference type="Pfam" id="PF08268">
    <property type="entry name" value="FBA_3"/>
    <property type="match status" value="1"/>
</dbReference>
<evidence type="ECO:0000313" key="4">
    <source>
        <dbReference type="Proteomes" id="UP000467841"/>
    </source>
</evidence>
<dbReference type="PANTHER" id="PTHR31111:SF125">
    <property type="entry name" value="F-BOX PROTEIN CPR30-LIKE"/>
    <property type="match status" value="1"/>
</dbReference>
<evidence type="ECO:0000313" key="3">
    <source>
        <dbReference type="EMBL" id="CAA7018517.1"/>
    </source>
</evidence>
<evidence type="ECO:0000259" key="2">
    <source>
        <dbReference type="Pfam" id="PF08268"/>
    </source>
</evidence>
<feature type="domain" description="F-box associated beta-propeller type 3" evidence="2">
    <location>
        <begin position="71"/>
        <end position="391"/>
    </location>
</feature>
<reference evidence="3" key="1">
    <citation type="submission" date="2020-01" db="EMBL/GenBank/DDBJ databases">
        <authorList>
            <person name="Mishra B."/>
        </authorList>
    </citation>
    <scope>NUCLEOTIDE SEQUENCE [LARGE SCALE GENOMIC DNA]</scope>
</reference>
<organism evidence="3 4">
    <name type="scientific">Microthlaspi erraticum</name>
    <dbReference type="NCBI Taxonomy" id="1685480"/>
    <lineage>
        <taxon>Eukaryota</taxon>
        <taxon>Viridiplantae</taxon>
        <taxon>Streptophyta</taxon>
        <taxon>Embryophyta</taxon>
        <taxon>Tracheophyta</taxon>
        <taxon>Spermatophyta</taxon>
        <taxon>Magnoliopsida</taxon>
        <taxon>eudicotyledons</taxon>
        <taxon>Gunneridae</taxon>
        <taxon>Pentapetalae</taxon>
        <taxon>rosids</taxon>
        <taxon>malvids</taxon>
        <taxon>Brassicales</taxon>
        <taxon>Brassicaceae</taxon>
        <taxon>Coluteocarpeae</taxon>
        <taxon>Microthlaspi</taxon>
    </lineage>
</organism>